<evidence type="ECO:0000256" key="10">
    <source>
        <dbReference type="ARBA" id="ARBA00042213"/>
    </source>
</evidence>
<keyword evidence="7" id="KW-0347">Helicase</keyword>
<dbReference type="GO" id="GO:0008174">
    <property type="term" value="F:mRNA methyltransferase activity"/>
    <property type="evidence" value="ECO:0007669"/>
    <property type="project" value="UniProtKB-UniRule"/>
</dbReference>
<dbReference type="SUPFAM" id="SSF56672">
    <property type="entry name" value="DNA/RNA polymerases"/>
    <property type="match status" value="1"/>
</dbReference>
<dbReference type="Pfam" id="PF05379">
    <property type="entry name" value="Peptidase_C23"/>
    <property type="match status" value="1"/>
</dbReference>
<dbReference type="GO" id="GO:0005524">
    <property type="term" value="F:ATP binding"/>
    <property type="evidence" value="ECO:0007669"/>
    <property type="project" value="UniProtKB-KW"/>
</dbReference>
<evidence type="ECO:0000259" key="16">
    <source>
        <dbReference type="PROSITE" id="PS51743"/>
    </source>
</evidence>
<dbReference type="InterPro" id="IPR002588">
    <property type="entry name" value="Alphavirus-like_MT_dom"/>
</dbReference>
<evidence type="ECO:0000256" key="6">
    <source>
        <dbReference type="ARBA" id="ARBA00022801"/>
    </source>
</evidence>
<dbReference type="Pfam" id="PF01443">
    <property type="entry name" value="Viral_helicase1"/>
    <property type="match status" value="1"/>
</dbReference>
<feature type="domain" description="Fe2OG dioxygenase" evidence="13">
    <location>
        <begin position="682"/>
        <end position="773"/>
    </location>
</feature>
<dbReference type="CDD" id="cd22792">
    <property type="entry name" value="OTU_RDRP-like"/>
    <property type="match status" value="1"/>
</dbReference>
<dbReference type="PROSITE" id="PS51743">
    <property type="entry name" value="ALPHAVIRUS_MT"/>
    <property type="match status" value="1"/>
</dbReference>
<dbReference type="InterPro" id="IPR037151">
    <property type="entry name" value="AlkB-like_sf"/>
</dbReference>
<dbReference type="GO" id="GO:0039694">
    <property type="term" value="P:viral RNA genome replication"/>
    <property type="evidence" value="ECO:0007669"/>
    <property type="project" value="InterPro"/>
</dbReference>
<dbReference type="PROSITE" id="PS51471">
    <property type="entry name" value="FE2OG_OXY"/>
    <property type="match status" value="1"/>
</dbReference>
<evidence type="ECO:0000256" key="8">
    <source>
        <dbReference type="ARBA" id="ARBA00022840"/>
    </source>
</evidence>
<dbReference type="EMBL" id="MN059182">
    <property type="protein sequence ID" value="QED43551.1"/>
    <property type="molecule type" value="Genomic_RNA"/>
</dbReference>
<dbReference type="Pfam" id="PF00978">
    <property type="entry name" value="RdRP_2"/>
    <property type="match status" value="1"/>
</dbReference>
<proteinExistence type="inferred from homology"/>
<dbReference type="GO" id="GO:0016817">
    <property type="term" value="F:hydrolase activity, acting on acid anhydrides"/>
    <property type="evidence" value="ECO:0007669"/>
    <property type="project" value="InterPro"/>
</dbReference>
<dbReference type="InterPro" id="IPR005123">
    <property type="entry name" value="Oxoglu/Fe-dep_dioxygenase_dom"/>
</dbReference>
<evidence type="ECO:0000256" key="7">
    <source>
        <dbReference type="ARBA" id="ARBA00022806"/>
    </source>
</evidence>
<feature type="domain" description="RdRp catalytic" evidence="12">
    <location>
        <begin position="1706"/>
        <end position="1813"/>
    </location>
</feature>
<evidence type="ECO:0000256" key="11">
    <source>
        <dbReference type="ARBA" id="ARBA00047984"/>
    </source>
</evidence>
<evidence type="ECO:0000256" key="4">
    <source>
        <dbReference type="ARBA" id="ARBA00022695"/>
    </source>
</evidence>
<reference evidence="17" key="1">
    <citation type="submission" date="2019-06" db="EMBL/GenBank/DDBJ databases">
        <authorList>
            <person name="Jo Y."/>
            <person name="Cho W.K."/>
        </authorList>
    </citation>
    <scope>NUCLEOTIDE SEQUENCE</scope>
    <source>
        <strain evidence="17">G100</strain>
    </source>
</reference>
<name>A0A6M2YV57_9VIRU</name>
<keyword evidence="4" id="KW-0548">Nucleotidyltransferase</keyword>
<dbReference type="GO" id="GO:0006351">
    <property type="term" value="P:DNA-templated transcription"/>
    <property type="evidence" value="ECO:0007669"/>
    <property type="project" value="InterPro"/>
</dbReference>
<evidence type="ECO:0000259" key="14">
    <source>
        <dbReference type="PROSITE" id="PS51492"/>
    </source>
</evidence>
<evidence type="ECO:0000259" key="13">
    <source>
        <dbReference type="PROSITE" id="PS51471"/>
    </source>
</evidence>
<dbReference type="GO" id="GO:0006396">
    <property type="term" value="P:RNA processing"/>
    <property type="evidence" value="ECO:0007669"/>
    <property type="project" value="InterPro"/>
</dbReference>
<dbReference type="CDD" id="cd23245">
    <property type="entry name" value="Betaflexiviridae_RdRp"/>
    <property type="match status" value="1"/>
</dbReference>
<gene>
    <name evidence="17" type="primary">ORF1</name>
</gene>
<dbReference type="Gene3D" id="2.60.120.590">
    <property type="entry name" value="Alpha-ketoglutarate-dependent dioxygenase AlkB-like"/>
    <property type="match status" value="1"/>
</dbReference>
<dbReference type="Gene3D" id="3.40.50.300">
    <property type="entry name" value="P-loop containing nucleotide triphosphate hydrolases"/>
    <property type="match status" value="1"/>
</dbReference>
<accession>A0A6M2YV57</accession>
<evidence type="ECO:0000256" key="1">
    <source>
        <dbReference type="ARBA" id="ARBA00008513"/>
    </source>
</evidence>
<evidence type="ECO:0000256" key="5">
    <source>
        <dbReference type="ARBA" id="ARBA00022741"/>
    </source>
</evidence>
<keyword evidence="8" id="KW-0067">ATP-binding</keyword>
<keyword evidence="2" id="KW-0696">RNA-directed RNA polymerase</keyword>
<sequence length="1925" mass="219596">MALTYRSPVEEVLTSFTTSEQSEIARGAVQGLLKLEEFNHNLFNFALSPIAKQRLCSSGIYLSPFSYVPHSHPACKTLENYNLYQVVCPLVDHRFYLVGIKQSKLCFLKSRNRRIDIVECLNRMVTSRDKLRYSSDFVVQAGQPGTVKKCSNTVTFYPEIASLIPHEVKFRSRALFLHDELHYWSKESLAIFLDQCSPELMLATVVIPPELLLNAKESMNKWCYEFEVKGPDLYFYPDGVRAEGYIQPVKCVYLLKTNKIITPNGQIYCVDIISSKFAHHVIAITRGEALVKKENSFSNFEAIGSSYASKLLHDDYPCFPISYEVVMKLYTYLSSLNSPDVKSAVAKLRQLVEHPTAFEVQFTIEFANLYIRCGVNLDIFTPSTKVLLLKSLSVLMPALLTKYSKKLMRVSFTSFVSHLKPLSFNVSCETLDLKIRARPNYNIVPFLDEKLLAPCLEIGETLFNPTKFDREPATYGLVMNTETHLHGEPETLLKENLGFLGNLEDFTFLSIEQVLERTATVFRPLYWFLFSTLGEHCFDHCLMEATRKQRMEKQISAKKTETLALPWYSEESHEAEQRFPAPTFNCLEHENENWGAADVVDDTEPMLLNLFNCVCGVGIQWTIAFHVELLDVPMNERLHNRNAAFYSKGGFGYKYNGGNHKGLEWLEEFDSFLVINGHDLEYFNCVLFQKYDGGHGIGFHNDDEELFEKDSKILTVCIQGDCEFRFRCAAGETGFYMEAPKQFMMPEGFQKSHTHAVRECTPGRISATFRRAKYVPNVEEVITGVESAHEDVSTEEGSESECFNYMDNLGVLHTVQSTVNISPYVVRNVSGENNMCFWNCLSFLLNLDAQLLKASLSKGLEKLRGASMHASLSRQLAPGAMAEEDVISLSCQIFSLEIVVHSLSHNCTTTFSAEDANKRIDILHENEHFSLLFYKNDCFVSAVAQTFSREVNEMYRVLADKKFDELTELLRLGCGLTLEDLEVGFRLLNIRAHIQKDGEYLQINETGEINGFYALTEDHLVACPPFSKNLFSTKTMLNTNEHLAVTAIKMLQEAGTDLTYQASLDRASNFERSLLKGCTGIRSSTLFAGLSSRLRNEHTDHERQLTTVLGTFGAGKTSLIKRAVVNFKKSGRVVHFVSPRRSLADALIQSLGLTGCKSPSADGKETKKRRGKKNSQNTFVRTFETFLIQSARVGGNDLVFFDEIQLFPPGYLDYASMLLPVTTQFFILGDPLQSDYDSMNDRHVFLGYEGDIFHLLKGKEYKYNILSRRFSNKMFSSRLPCSFVPEGFTSEEPYIMLQGFGANLDEIKTFSEVYLVASFVEKNFVKAHLGENVKVLTFGESTGLTFDTGTVFITESALKTSECRWVTALSRFSKNLILINMLEVTFEVLANQRSATVLGRFLKGTAEPSHTLEKLPGKPIAQFGFTHCVGRNLGVREAKLQGDPWLKSEIFLGQEEEMQEVEEVEEIVQKEIFKTHLPRCDLEGLRAQWNDKILLKEAREFKFRSLVTDQFTDCHSKQRGKILTNQAERFETIYPRHRASDTLTFLMAVKKRLRFSKPHLECAKLKEAEPYGKFLLDEFLKRVPLKPHHRHDLMSEALHDFEEKKVSKSAAIIENHANRSCSDWLADVGLVFSKSQICTKWDNRFRSAKAAQTIVCFQHSVLVRFAPYMRYIEKKVLEVLPKQYYIHSGKGLDELNKWVCDNKFNSFCTESDYEAFDASQDQYIMAFEIALMEYLGLPKSLINDYKYIKTHLGCKMGALAIMRFSGEASTFLFNTLANMLFTFLRYDLNGHESICFAGDDMCANRRLRVSLNHEDFLGKLKLKAKVAFTKRPTFCGWNLTYFGIYKKPQLVFERMCIAKETNNLHNCIDNYAIEISFAYVKGEMAVCHMDKEELDAFYNCVRVVVKSMHLLKSNVRELFKNEVET</sequence>
<dbReference type="GO" id="GO:0016556">
    <property type="term" value="P:mRNA modification"/>
    <property type="evidence" value="ECO:0007669"/>
    <property type="project" value="InterPro"/>
</dbReference>
<dbReference type="GO" id="GO:0003723">
    <property type="term" value="F:RNA binding"/>
    <property type="evidence" value="ECO:0007669"/>
    <property type="project" value="InterPro"/>
</dbReference>
<protein>
    <recommendedName>
        <fullName evidence="10">ORF1 protein</fullName>
    </recommendedName>
</protein>
<dbReference type="InterPro" id="IPR027351">
    <property type="entry name" value="(+)RNA_virus_helicase_core_dom"/>
</dbReference>
<keyword evidence="6" id="KW-0378">Hydrolase</keyword>
<feature type="domain" description="(+)RNA virus helicase C-terminal" evidence="15">
    <location>
        <begin position="1085"/>
        <end position="1414"/>
    </location>
</feature>
<dbReference type="InterPro" id="IPR008041">
    <property type="entry name" value="Peptidase_C23"/>
</dbReference>
<evidence type="ECO:0000256" key="2">
    <source>
        <dbReference type="ARBA" id="ARBA00022484"/>
    </source>
</evidence>
<dbReference type="InterPro" id="IPR043502">
    <property type="entry name" value="DNA/RNA_pol_sf"/>
</dbReference>
<evidence type="ECO:0000256" key="3">
    <source>
        <dbReference type="ARBA" id="ARBA00022679"/>
    </source>
</evidence>
<evidence type="ECO:0000256" key="9">
    <source>
        <dbReference type="ARBA" id="ARBA00022953"/>
    </source>
</evidence>
<keyword evidence="9" id="KW-0693">Viral RNA replication</keyword>
<dbReference type="GO" id="GO:0003724">
    <property type="term" value="F:RNA helicase activity"/>
    <property type="evidence" value="ECO:0007669"/>
    <property type="project" value="UniProtKB-EC"/>
</dbReference>
<comment type="similarity">
    <text evidence="1">Belongs to the potexviruses/carlaviruses RNA replication protein family.</text>
</comment>
<dbReference type="PROSITE" id="PS51657">
    <property type="entry name" value="PSRV_HELICASE"/>
    <property type="match status" value="1"/>
</dbReference>
<dbReference type="PROSITE" id="PS50507">
    <property type="entry name" value="RDRP_SSRNA_POS"/>
    <property type="match status" value="1"/>
</dbReference>
<dbReference type="Pfam" id="PF03171">
    <property type="entry name" value="2OG-FeII_Oxy"/>
    <property type="match status" value="1"/>
</dbReference>
<dbReference type="InterPro" id="IPR007094">
    <property type="entry name" value="RNA-dir_pol_PSvirus"/>
</dbReference>
<evidence type="ECO:0000259" key="12">
    <source>
        <dbReference type="PROSITE" id="PS50507"/>
    </source>
</evidence>
<dbReference type="Pfam" id="PF01660">
    <property type="entry name" value="Vmethyltransf"/>
    <property type="match status" value="1"/>
</dbReference>
<keyword evidence="3" id="KW-0808">Transferase</keyword>
<evidence type="ECO:0000259" key="15">
    <source>
        <dbReference type="PROSITE" id="PS51657"/>
    </source>
</evidence>
<evidence type="ECO:0000313" key="17">
    <source>
        <dbReference type="EMBL" id="QED43551.1"/>
    </source>
</evidence>
<dbReference type="PROSITE" id="PS51492">
    <property type="entry name" value="PEPTIDASE_C23"/>
    <property type="match status" value="1"/>
</dbReference>
<dbReference type="InterPro" id="IPR001788">
    <property type="entry name" value="RNA-dep_RNA_pol_alsuvir"/>
</dbReference>
<dbReference type="InterPro" id="IPR044861">
    <property type="entry name" value="IPNS-like_FE2OG_OXY"/>
</dbReference>
<dbReference type="InterPro" id="IPR027417">
    <property type="entry name" value="P-loop_NTPase"/>
</dbReference>
<feature type="domain" description="Alphavirus-like MT" evidence="16">
    <location>
        <begin position="63"/>
        <end position="254"/>
    </location>
</feature>
<organism evidence="17">
    <name type="scientific">Garlic latent virus</name>
    <dbReference type="NCBI Taxonomy" id="12458"/>
    <lineage>
        <taxon>Viruses</taxon>
        <taxon>Riboviria</taxon>
        <taxon>Orthornavirae</taxon>
        <taxon>Kitrinoviricota</taxon>
        <taxon>Alsuviricetes</taxon>
        <taxon>Tymovirales</taxon>
        <taxon>Betaflexiviridae</taxon>
        <taxon>Quinvirinae</taxon>
        <taxon>Carlavirus</taxon>
        <taxon>Carlavirus latensascalonici</taxon>
        <taxon>Shallot latent virus</taxon>
    </lineage>
</organism>
<dbReference type="GO" id="GO:0003968">
    <property type="term" value="F:RNA-directed RNA polymerase activity"/>
    <property type="evidence" value="ECO:0007669"/>
    <property type="project" value="UniProtKB-KW"/>
</dbReference>
<keyword evidence="5" id="KW-0547">Nucleotide-binding</keyword>
<dbReference type="SUPFAM" id="SSF52540">
    <property type="entry name" value="P-loop containing nucleoside triphosphate hydrolases"/>
    <property type="match status" value="1"/>
</dbReference>
<dbReference type="SUPFAM" id="SSF51197">
    <property type="entry name" value="Clavaminate synthase-like"/>
    <property type="match status" value="1"/>
</dbReference>
<feature type="domain" description="Peptidase C23" evidence="14">
    <location>
        <begin position="934"/>
        <end position="1024"/>
    </location>
</feature>
<comment type="catalytic activity">
    <reaction evidence="11">
        <text>ATP + H2O = ADP + phosphate + H(+)</text>
        <dbReference type="Rhea" id="RHEA:13065"/>
        <dbReference type="ChEBI" id="CHEBI:15377"/>
        <dbReference type="ChEBI" id="CHEBI:15378"/>
        <dbReference type="ChEBI" id="CHEBI:30616"/>
        <dbReference type="ChEBI" id="CHEBI:43474"/>
        <dbReference type="ChEBI" id="CHEBI:456216"/>
        <dbReference type="EC" id="3.6.4.13"/>
    </reaction>
</comment>